<proteinExistence type="predicted"/>
<dbReference type="Proteomes" id="UP000236311">
    <property type="component" value="Unassembled WGS sequence"/>
</dbReference>
<evidence type="ECO:0000313" key="4">
    <source>
        <dbReference type="Proteomes" id="UP000236311"/>
    </source>
</evidence>
<name>A0A2K4ZHD1_9FIRM</name>
<gene>
    <name evidence="3" type="ORF">AMURIS_02573</name>
</gene>
<keyword evidence="4" id="KW-1185">Reference proteome</keyword>
<dbReference type="SUPFAM" id="SSF54001">
    <property type="entry name" value="Cysteine proteinases"/>
    <property type="match status" value="1"/>
</dbReference>
<keyword evidence="1" id="KW-0472">Membrane</keyword>
<sequence>MDGERTREALNSNGQGRISAGKRNFLIGGICFLLLAVSGVFLVYENGRVYRECYVEAGVEVTVRDFLREPEEEAYFTEDSDEIDITVPGEYHVRIRAGYFTHKSTLYITDTIAPQGEPVKVNLELGQECGADAFVSDIRDATNVEASFGVQPDFTVPGKQSIEVLLTDLGGNQTTIVSELFVSQVVSELTVEAGSEPPTLGDFVLAGEEAEFKTDIGSYDYTVPADRMVRLQVDGVDYKAEMHIVDTIPPEVELQDVHDFTLLPKEPEDFILSVEDVTAVTAKFVKAPDLSGAGEQTVEISVTDAGGNETVKTAKLTLEKDVEPPVISGVTDLSVLAGGSVAYKKNVTVTDNCPEGLTLTVDNSEVNLSVEGTYPITYIAKDFAGNETRVTAQITVRPRVYDEREVYVLADNVLAEIFTEDMTPEQKLEAIYSYNQSHIAYVNHSERDNWVRAAYEGLAEGRGDCYVYACTAKALLIRAGITNMDIAKIPTRSNHYWNLVDVGYGWYHFDTTPRAKDHPHICMWTEAQLMEYSAAHSNSHNYDHSLYPEVN</sequence>
<evidence type="ECO:0000259" key="2">
    <source>
        <dbReference type="Pfam" id="PF01841"/>
    </source>
</evidence>
<dbReference type="AlphaFoldDB" id="A0A2K4ZHD1"/>
<dbReference type="InterPro" id="IPR002931">
    <property type="entry name" value="Transglutaminase-like"/>
</dbReference>
<organism evidence="3 4">
    <name type="scientific">Acetatifactor muris</name>
    <dbReference type="NCBI Taxonomy" id="879566"/>
    <lineage>
        <taxon>Bacteria</taxon>
        <taxon>Bacillati</taxon>
        <taxon>Bacillota</taxon>
        <taxon>Clostridia</taxon>
        <taxon>Lachnospirales</taxon>
        <taxon>Lachnospiraceae</taxon>
        <taxon>Acetatifactor</taxon>
    </lineage>
</organism>
<dbReference type="RefSeq" id="WP_103239931.1">
    <property type="nucleotide sequence ID" value="NZ_JANJZD010000011.1"/>
</dbReference>
<feature type="domain" description="Transglutaminase-like" evidence="2">
    <location>
        <begin position="415"/>
        <end position="510"/>
    </location>
</feature>
<protein>
    <submittedName>
        <fullName evidence="3">Transglutaminase-like superfamily protein</fullName>
    </submittedName>
</protein>
<dbReference type="Pfam" id="PF01841">
    <property type="entry name" value="Transglut_core"/>
    <property type="match status" value="1"/>
</dbReference>
<dbReference type="Gene3D" id="3.10.620.30">
    <property type="match status" value="1"/>
</dbReference>
<keyword evidence="1" id="KW-0812">Transmembrane</keyword>
<dbReference type="OrthoDB" id="2024758at2"/>
<dbReference type="InterPro" id="IPR013783">
    <property type="entry name" value="Ig-like_fold"/>
</dbReference>
<feature type="transmembrane region" description="Helical" evidence="1">
    <location>
        <begin position="25"/>
        <end position="44"/>
    </location>
</feature>
<dbReference type="EMBL" id="OFSM01000012">
    <property type="protein sequence ID" value="SOY29852.1"/>
    <property type="molecule type" value="Genomic_DNA"/>
</dbReference>
<reference evidence="3 4" key="1">
    <citation type="submission" date="2018-01" db="EMBL/GenBank/DDBJ databases">
        <authorList>
            <person name="Gaut B.S."/>
            <person name="Morton B.R."/>
            <person name="Clegg M.T."/>
            <person name="Duvall M.R."/>
        </authorList>
    </citation>
    <scope>NUCLEOTIDE SEQUENCE [LARGE SCALE GENOMIC DNA]</scope>
    <source>
        <strain evidence="3">GP69</strain>
    </source>
</reference>
<dbReference type="Gene3D" id="2.60.40.10">
    <property type="entry name" value="Immunoglobulins"/>
    <property type="match status" value="1"/>
</dbReference>
<accession>A0A2K4ZHD1</accession>
<dbReference type="InterPro" id="IPR038765">
    <property type="entry name" value="Papain-like_cys_pep_sf"/>
</dbReference>
<evidence type="ECO:0000256" key="1">
    <source>
        <dbReference type="SAM" id="Phobius"/>
    </source>
</evidence>
<evidence type="ECO:0000313" key="3">
    <source>
        <dbReference type="EMBL" id="SOY29852.1"/>
    </source>
</evidence>
<keyword evidence="1" id="KW-1133">Transmembrane helix</keyword>